<dbReference type="SUPFAM" id="SSF51998">
    <property type="entry name" value="PFL-like glycyl radical enzymes"/>
    <property type="match status" value="1"/>
</dbReference>
<organism evidence="1">
    <name type="scientific">Thermofilum adornatum</name>
    <dbReference type="NCBI Taxonomy" id="1365176"/>
    <lineage>
        <taxon>Archaea</taxon>
        <taxon>Thermoproteota</taxon>
        <taxon>Thermoprotei</taxon>
        <taxon>Thermofilales</taxon>
        <taxon>Thermofilaceae</taxon>
        <taxon>Thermofilum</taxon>
    </lineage>
</organism>
<dbReference type="Gene3D" id="3.20.70.20">
    <property type="match status" value="1"/>
</dbReference>
<proteinExistence type="predicted"/>
<reference evidence="1" key="1">
    <citation type="journal article" date="2020" name="mSystems">
        <title>Genome- and Community-Level Interaction Insights into Carbon Utilization and Element Cycling Functions of Hydrothermarchaeota in Hydrothermal Sediment.</title>
        <authorList>
            <person name="Zhou Z."/>
            <person name="Liu Y."/>
            <person name="Xu W."/>
            <person name="Pan J."/>
            <person name="Luo Z.H."/>
            <person name="Li M."/>
        </authorList>
    </citation>
    <scope>NUCLEOTIDE SEQUENCE [LARGE SCALE GENOMIC DNA]</scope>
    <source>
        <strain evidence="1">SpSt-116</strain>
    </source>
</reference>
<dbReference type="EMBL" id="DSAY01000091">
    <property type="protein sequence ID" value="HDP15117.1"/>
    <property type="molecule type" value="Genomic_DNA"/>
</dbReference>
<protein>
    <submittedName>
        <fullName evidence="1">Anaerobic ribonucleoside triphosphate reductase</fullName>
        <ecNumber evidence="1">1.17.4.2</ecNumber>
    </submittedName>
</protein>
<evidence type="ECO:0000313" key="1">
    <source>
        <dbReference type="EMBL" id="HDP15117.1"/>
    </source>
</evidence>
<dbReference type="EC" id="1.17.4.2" evidence="1"/>
<gene>
    <name evidence="1" type="ORF">ENN26_04985</name>
</gene>
<dbReference type="Pfam" id="PF13597">
    <property type="entry name" value="NRDD"/>
    <property type="match status" value="1"/>
</dbReference>
<name>A0A7C1CCZ3_9CREN</name>
<dbReference type="PANTHER" id="PTHR21075">
    <property type="entry name" value="ANAEROBIC RIBONUCLEOSIDE-TRIPHOSPHATE REDUCTASE"/>
    <property type="match status" value="1"/>
</dbReference>
<dbReference type="GO" id="GO:0006260">
    <property type="term" value="P:DNA replication"/>
    <property type="evidence" value="ECO:0007669"/>
    <property type="project" value="InterPro"/>
</dbReference>
<dbReference type="GO" id="GO:0008998">
    <property type="term" value="F:ribonucleoside-triphosphate reductase (thioredoxin) activity"/>
    <property type="evidence" value="ECO:0007669"/>
    <property type="project" value="UniProtKB-EC"/>
</dbReference>
<comment type="caution">
    <text evidence="1">The sequence shown here is derived from an EMBL/GenBank/DDBJ whole genome shotgun (WGS) entry which is preliminary data.</text>
</comment>
<dbReference type="PANTHER" id="PTHR21075:SF0">
    <property type="entry name" value="ANAEROBIC RIBONUCLEOSIDE-TRIPHOSPHATE REDUCTASE"/>
    <property type="match status" value="1"/>
</dbReference>
<dbReference type="NCBIfam" id="NF006358">
    <property type="entry name" value="PRK08579.1"/>
    <property type="match status" value="1"/>
</dbReference>
<dbReference type="NCBIfam" id="TIGR02487">
    <property type="entry name" value="NrdD"/>
    <property type="match status" value="1"/>
</dbReference>
<accession>A0A7C1CCZ3</accession>
<dbReference type="InterPro" id="IPR012833">
    <property type="entry name" value="NrdD"/>
</dbReference>
<dbReference type="GO" id="GO:0004748">
    <property type="term" value="F:ribonucleoside-diphosphate reductase activity, thioredoxin disulfide as acceptor"/>
    <property type="evidence" value="ECO:0007669"/>
    <property type="project" value="TreeGrafter"/>
</dbReference>
<sequence>MTMVETVAQKKVPEIVEFERSYLSDLDWEKNENANHNVSYSNFRNYLFEKMVKRREVLAEYLPAGAVEQHFRGDLHIHKLPDALWIPYCAGWSYKKVLQMGLKTPTIVSSPAKHLDTAVAHLTNFFFMGAQEWTGAQAVSAFDLFIAPFIAKDNLSPERVKQILQGMLFELNYPARAGYQSPFTNITIVMDTSKDMLEGEAIIGGQKKGTLGDYVEEALMADKMLFELYRDGDAIGQPFTFPIPTVMLTKNFDWNGRRWGDFTDVFFETLSRKGSAYLLNGYASNVEALYAMCCRLTIDVSHVMNGASNGLKLKLDHADEEDAFEKFMKSKENSRAYGIWALPDATGSIGVVTLNLPRLAILSRGEWPRFEELLDSLLENARSVLNTLRKRYEKSLKAGLMPLTKTYLGHFKHHFNTIGVIGLPEASANFMRNPKLWFEGSTSDMKEAIDIEKKMVSLIRERAQELEQKDGVLYNVEEIPGESTGYKLASADVKLFKEELQNGDILIPTDGTAYFYSNSVVPYYADVPIYQRAIWEGEVQQEFTGGVMMHLFLHEQPDPKALRNLIYRIATNTKVVYFSITPTITVCRKCGKSVTGYIDTCPHCGSNEVDHWSRIVGYYRPVRNWNIGKKAEFKLRVTY</sequence>
<dbReference type="GO" id="GO:0031250">
    <property type="term" value="C:anaerobic ribonucleoside-triphosphate reductase complex"/>
    <property type="evidence" value="ECO:0007669"/>
    <property type="project" value="TreeGrafter"/>
</dbReference>
<dbReference type="GO" id="GO:0009265">
    <property type="term" value="P:2'-deoxyribonucleotide biosynthetic process"/>
    <property type="evidence" value="ECO:0007669"/>
    <property type="project" value="TreeGrafter"/>
</dbReference>
<dbReference type="AlphaFoldDB" id="A0A7C1CCZ3"/>
<keyword evidence="1" id="KW-0560">Oxidoreductase</keyword>